<keyword evidence="9" id="KW-1185">Reference proteome</keyword>
<keyword evidence="4" id="KW-0325">Glycoprotein</keyword>
<comment type="caution">
    <text evidence="8">The sequence shown here is derived from an EMBL/GenBank/DDBJ whole genome shotgun (WGS) entry which is preliminary data.</text>
</comment>
<gene>
    <name evidence="8" type="ORF">H6P81_011580</name>
</gene>
<evidence type="ECO:0000256" key="2">
    <source>
        <dbReference type="ARBA" id="ARBA00022729"/>
    </source>
</evidence>
<evidence type="ECO:0000313" key="8">
    <source>
        <dbReference type="EMBL" id="KAG9451615.1"/>
    </source>
</evidence>
<keyword evidence="2 6" id="KW-0732">Signal</keyword>
<name>A0AAV7EU74_ARIFI</name>
<dbReference type="Pfam" id="PF14368">
    <property type="entry name" value="LTP_2"/>
    <property type="match status" value="1"/>
</dbReference>
<dbReference type="CDD" id="cd00010">
    <property type="entry name" value="AAI_LTSS"/>
    <property type="match status" value="1"/>
</dbReference>
<dbReference type="InterPro" id="IPR043325">
    <property type="entry name" value="LTSS"/>
</dbReference>
<dbReference type="Gene3D" id="1.10.110.10">
    <property type="entry name" value="Plant lipid-transfer and hydrophobic proteins"/>
    <property type="match status" value="1"/>
</dbReference>
<protein>
    <recommendedName>
        <fullName evidence="7">Bifunctional inhibitor/plant lipid transfer protein/seed storage helical domain-containing protein</fullName>
    </recommendedName>
</protein>
<reference evidence="8 9" key="1">
    <citation type="submission" date="2021-07" db="EMBL/GenBank/DDBJ databases">
        <title>The Aristolochia fimbriata genome: insights into angiosperm evolution, floral development and chemical biosynthesis.</title>
        <authorList>
            <person name="Jiao Y."/>
        </authorList>
    </citation>
    <scope>NUCLEOTIDE SEQUENCE [LARGE SCALE GENOMIC DNA]</scope>
    <source>
        <strain evidence="8">IBCAS-2021</strain>
        <tissue evidence="8">Leaf</tissue>
    </source>
</reference>
<dbReference type="Proteomes" id="UP000825729">
    <property type="component" value="Unassembled WGS sequence"/>
</dbReference>
<comment type="similarity">
    <text evidence="1">Belongs to the plant LTP family.</text>
</comment>
<accession>A0AAV7EU74</accession>
<keyword evidence="3" id="KW-1015">Disulfide bond</keyword>
<feature type="domain" description="Bifunctional inhibitor/plant lipid transfer protein/seed storage helical" evidence="7">
    <location>
        <begin position="13"/>
        <end position="109"/>
    </location>
</feature>
<feature type="chain" id="PRO_5043798493" description="Bifunctional inhibitor/plant lipid transfer protein/seed storage helical domain-containing protein" evidence="6">
    <location>
        <begin position="21"/>
        <end position="176"/>
    </location>
</feature>
<organism evidence="8 9">
    <name type="scientific">Aristolochia fimbriata</name>
    <name type="common">White veined hardy Dutchman's pipe vine</name>
    <dbReference type="NCBI Taxonomy" id="158543"/>
    <lineage>
        <taxon>Eukaryota</taxon>
        <taxon>Viridiplantae</taxon>
        <taxon>Streptophyta</taxon>
        <taxon>Embryophyta</taxon>
        <taxon>Tracheophyta</taxon>
        <taxon>Spermatophyta</taxon>
        <taxon>Magnoliopsida</taxon>
        <taxon>Magnoliidae</taxon>
        <taxon>Piperales</taxon>
        <taxon>Aristolochiaceae</taxon>
        <taxon>Aristolochia</taxon>
    </lineage>
</organism>
<dbReference type="EMBL" id="JAINDJ010000004">
    <property type="protein sequence ID" value="KAG9451615.1"/>
    <property type="molecule type" value="Genomic_DNA"/>
</dbReference>
<dbReference type="PANTHER" id="PTHR33044">
    <property type="entry name" value="BIFUNCTIONAL INHIBITOR/LIPID-TRANSFER PROTEIN/SEED STORAGE 2S ALBUMIN SUPERFAMILY PROTEIN-RELATED"/>
    <property type="match status" value="1"/>
</dbReference>
<dbReference type="SUPFAM" id="SSF47699">
    <property type="entry name" value="Bifunctional inhibitor/lipid-transfer protein/seed storage 2S albumin"/>
    <property type="match status" value="1"/>
</dbReference>
<evidence type="ECO:0000256" key="5">
    <source>
        <dbReference type="SAM" id="MobiDB-lite"/>
    </source>
</evidence>
<evidence type="ECO:0000256" key="6">
    <source>
        <dbReference type="SAM" id="SignalP"/>
    </source>
</evidence>
<dbReference type="AlphaFoldDB" id="A0AAV7EU74"/>
<evidence type="ECO:0000256" key="3">
    <source>
        <dbReference type="ARBA" id="ARBA00023157"/>
    </source>
</evidence>
<feature type="region of interest" description="Disordered" evidence="5">
    <location>
        <begin position="104"/>
        <end position="153"/>
    </location>
</feature>
<feature type="compositionally biased region" description="Pro residues" evidence="5">
    <location>
        <begin position="117"/>
        <end position="148"/>
    </location>
</feature>
<proteinExistence type="inferred from homology"/>
<dbReference type="InterPro" id="IPR016140">
    <property type="entry name" value="Bifunc_inhib/LTP/seed_store"/>
</dbReference>
<evidence type="ECO:0000259" key="7">
    <source>
        <dbReference type="Pfam" id="PF14368"/>
    </source>
</evidence>
<sequence>MAKLLCVFFLLAAVVYTAQCATPAPVPLFPGCLTDYLTPLMDCMDYAAAGGNATKPNAECCKAYGEILKNQTSVDCLCDGLKHPGDSPIPLNATRMDALPTECKQPKPPCGNAVSPSPAPPTTPPSTPGTPSNPTPAVPATPKTPPTVTPSASGASSLSISAAFIFSVAASVASLF</sequence>
<evidence type="ECO:0000313" key="9">
    <source>
        <dbReference type="Proteomes" id="UP000825729"/>
    </source>
</evidence>
<evidence type="ECO:0000256" key="4">
    <source>
        <dbReference type="ARBA" id="ARBA00023180"/>
    </source>
</evidence>
<evidence type="ECO:0000256" key="1">
    <source>
        <dbReference type="ARBA" id="ARBA00009748"/>
    </source>
</evidence>
<dbReference type="InterPro" id="IPR036312">
    <property type="entry name" value="Bifun_inhib/LTP/seed_sf"/>
</dbReference>
<feature type="signal peptide" evidence="6">
    <location>
        <begin position="1"/>
        <end position="20"/>
    </location>
</feature>